<dbReference type="EMBL" id="ABCC02000052">
    <property type="protein sequence ID" value="EDP13305.1"/>
    <property type="molecule type" value="Genomic_DNA"/>
</dbReference>
<keyword evidence="1" id="KW-1133">Transmembrane helix</keyword>
<reference evidence="2 3" key="2">
    <citation type="submission" date="2007-09" db="EMBL/GenBank/DDBJ databases">
        <title>Draft genome sequence of Clostridium bolteae (ATCC BAA-613).</title>
        <authorList>
            <person name="Sudarsanam P."/>
            <person name="Ley R."/>
            <person name="Guruge J."/>
            <person name="Turnbaugh P.J."/>
            <person name="Mahowald M."/>
            <person name="Liep D."/>
            <person name="Gordon J."/>
        </authorList>
    </citation>
    <scope>NUCLEOTIDE SEQUENCE [LARGE SCALE GENOMIC DNA]</scope>
    <source>
        <strain evidence="3">ATCC BAA-613 / DSM 15670 / CCUG 46953 / JCM 12243 / WAL 16351</strain>
    </source>
</reference>
<dbReference type="AlphaFoldDB" id="A8S329"/>
<keyword evidence="1" id="KW-0472">Membrane</keyword>
<protein>
    <submittedName>
        <fullName evidence="2">Uncharacterized protein</fullName>
    </submittedName>
</protein>
<reference evidence="2 3" key="1">
    <citation type="submission" date="2007-08" db="EMBL/GenBank/DDBJ databases">
        <authorList>
            <person name="Fulton L."/>
            <person name="Clifton S."/>
            <person name="Fulton B."/>
            <person name="Xu J."/>
            <person name="Minx P."/>
            <person name="Pepin K.H."/>
            <person name="Johnson M."/>
            <person name="Thiruvilangam P."/>
            <person name="Bhonagiri V."/>
            <person name="Nash W.E."/>
            <person name="Mardis E.R."/>
            <person name="Wilson R.K."/>
        </authorList>
    </citation>
    <scope>NUCLEOTIDE SEQUENCE [LARGE SCALE GENOMIC DNA]</scope>
    <source>
        <strain evidence="3">ATCC BAA-613 / DSM 15670 / CCUG 46953 / JCM 12243 / WAL 16351</strain>
    </source>
</reference>
<evidence type="ECO:0000313" key="3">
    <source>
        <dbReference type="Proteomes" id="UP000005396"/>
    </source>
</evidence>
<name>A8S329_ENTBW</name>
<proteinExistence type="predicted"/>
<dbReference type="PaxDb" id="411902-CLOBOL_06471"/>
<dbReference type="Proteomes" id="UP000005396">
    <property type="component" value="Unassembled WGS sequence"/>
</dbReference>
<sequence>MRRTDISVHKIFHAHRQKGGILSHLWWVSLLYVYIPLFGALITSAQI</sequence>
<evidence type="ECO:0000313" key="2">
    <source>
        <dbReference type="EMBL" id="EDP13305.1"/>
    </source>
</evidence>
<comment type="caution">
    <text evidence="2">The sequence shown here is derived from an EMBL/GenBank/DDBJ whole genome shotgun (WGS) entry which is preliminary data.</text>
</comment>
<dbReference type="HOGENOM" id="CLU_3166394_0_0_9"/>
<organism evidence="2 3">
    <name type="scientific">Enterocloster bolteae (strain ATCC BAA-613 / DSM 15670 / CCUG 46953 / JCM 12243 / WAL 16351)</name>
    <name type="common">Clostridium bolteae</name>
    <dbReference type="NCBI Taxonomy" id="411902"/>
    <lineage>
        <taxon>Bacteria</taxon>
        <taxon>Bacillati</taxon>
        <taxon>Bacillota</taxon>
        <taxon>Clostridia</taxon>
        <taxon>Lachnospirales</taxon>
        <taxon>Lachnospiraceae</taxon>
        <taxon>Enterocloster</taxon>
    </lineage>
</organism>
<keyword evidence="1" id="KW-0812">Transmembrane</keyword>
<gene>
    <name evidence="2" type="ORF">CLOBOL_06471</name>
</gene>
<evidence type="ECO:0000256" key="1">
    <source>
        <dbReference type="SAM" id="Phobius"/>
    </source>
</evidence>
<feature type="transmembrane region" description="Helical" evidence="1">
    <location>
        <begin position="21"/>
        <end position="42"/>
    </location>
</feature>
<accession>A8S329</accession>